<evidence type="ECO:0000259" key="8">
    <source>
        <dbReference type="PROSITE" id="PS50850"/>
    </source>
</evidence>
<feature type="domain" description="Major facilitator superfamily (MFS) profile" evidence="8">
    <location>
        <begin position="21"/>
        <end position="460"/>
    </location>
</feature>
<accession>A0ABM5VDJ0</accession>
<feature type="transmembrane region" description="Helical" evidence="7">
    <location>
        <begin position="112"/>
        <end position="133"/>
    </location>
</feature>
<feature type="transmembrane region" description="Helical" evidence="7">
    <location>
        <begin position="397"/>
        <end position="423"/>
    </location>
</feature>
<feature type="transmembrane region" description="Helical" evidence="7">
    <location>
        <begin position="21"/>
        <end position="43"/>
    </location>
</feature>
<dbReference type="Proteomes" id="UP000067320">
    <property type="component" value="Chromosome"/>
</dbReference>
<reference evidence="9 10" key="3">
    <citation type="journal article" date="2016" name="Genome Announc.">
        <title>Fully Closed Genome Sequences of Five Type Strains of the Genus Cronobacter and One Cronobacter sakazakii Strain.</title>
        <authorList>
            <person name="Moine D."/>
            <person name="Kassam M."/>
            <person name="Baert L."/>
            <person name="Tang Y."/>
            <person name="Barretto C."/>
            <person name="Ngom Bru C."/>
            <person name="Klijn A."/>
            <person name="Descombes P."/>
        </authorList>
    </citation>
    <scope>NUCLEOTIDE SEQUENCE [LARGE SCALE GENOMIC DNA]</scope>
    <source>
        <strain evidence="9 10">LMG 26250</strain>
    </source>
</reference>
<name>A0ABM5VDJ0_9ENTR</name>
<sequence length="460" mass="47382">MTLFSNQPGDEGLPGRERAMAMLAVMTSTTMAVFDGAMVNIALPDLARALQVSAADAVWVANGYLLSAAMTLAIFAALAGRVGFRRLFAAGVALFTLASLGCALADSLTMLVAMRFLQGVGGAATLSIAPAILRTVFPTRLLGRILGMNALLIATSTAVAPVLGGVLLSALGWPWLFAINLVPGAVALILALRTIPQERRPARGPFDVPGALLSALMLGAVVMASAAQALPVMLGFSVLAVAAGAALVWQLRRAPEPLLPPQLFASARFTLAALTSLASFISQGMTFVALPFLFQSVYGYNALQAALLFTAWPVGIILVAPHAGRLADRYAPAAIATLGLAIFVAGLVALAMLPDHASAWDISLRGLLCGTGFGCFQSPNNREMLASASREHSGYASGVLAIMRTFGQCLGAAGVGIILTLGAPEPAPLAGAHSVQLALWCAALASLLALACSLSRLTRR</sequence>
<feature type="transmembrane region" description="Helical" evidence="7">
    <location>
        <begin position="87"/>
        <end position="106"/>
    </location>
</feature>
<dbReference type="InterPro" id="IPR020846">
    <property type="entry name" value="MFS_dom"/>
</dbReference>
<feature type="transmembrane region" description="Helical" evidence="7">
    <location>
        <begin position="230"/>
        <end position="249"/>
    </location>
</feature>
<keyword evidence="3" id="KW-1003">Cell membrane</keyword>
<dbReference type="PROSITE" id="PS50850">
    <property type="entry name" value="MFS"/>
    <property type="match status" value="1"/>
</dbReference>
<feature type="transmembrane region" description="Helical" evidence="7">
    <location>
        <begin position="333"/>
        <end position="353"/>
    </location>
</feature>
<comment type="subcellular location">
    <subcellularLocation>
        <location evidence="1">Membrane</location>
        <topology evidence="1">Multi-pass membrane protein</topology>
    </subcellularLocation>
</comment>
<evidence type="ECO:0000256" key="2">
    <source>
        <dbReference type="ARBA" id="ARBA00022448"/>
    </source>
</evidence>
<dbReference type="EMBL" id="CP012264">
    <property type="protein sequence ID" value="ALB62584.1"/>
    <property type="molecule type" value="Genomic_DNA"/>
</dbReference>
<dbReference type="InterPro" id="IPR036259">
    <property type="entry name" value="MFS_trans_sf"/>
</dbReference>
<evidence type="ECO:0000256" key="6">
    <source>
        <dbReference type="ARBA" id="ARBA00023136"/>
    </source>
</evidence>
<evidence type="ECO:0000313" key="10">
    <source>
        <dbReference type="Proteomes" id="UP000067320"/>
    </source>
</evidence>
<feature type="transmembrane region" description="Helical" evidence="7">
    <location>
        <begin position="435"/>
        <end position="454"/>
    </location>
</feature>
<keyword evidence="4 7" id="KW-0812">Transmembrane</keyword>
<proteinExistence type="predicted"/>
<evidence type="ECO:0000256" key="5">
    <source>
        <dbReference type="ARBA" id="ARBA00022989"/>
    </source>
</evidence>
<reference evidence="10" key="1">
    <citation type="submission" date="2015-07" db="EMBL/GenBank/DDBJ databases">
        <authorList>
            <person name="Moine D."/>
            <person name="Kassam M."/>
        </authorList>
    </citation>
    <scope>NUCLEOTIDE SEQUENCE [LARGE SCALE GENOMIC DNA]</scope>
    <source>
        <strain evidence="10">LMG 26250</strain>
    </source>
</reference>
<evidence type="ECO:0000256" key="7">
    <source>
        <dbReference type="SAM" id="Phobius"/>
    </source>
</evidence>
<feature type="transmembrane region" description="Helical" evidence="7">
    <location>
        <begin position="269"/>
        <end position="294"/>
    </location>
</feature>
<dbReference type="InterPro" id="IPR011701">
    <property type="entry name" value="MFS"/>
</dbReference>
<evidence type="ECO:0000256" key="4">
    <source>
        <dbReference type="ARBA" id="ARBA00022692"/>
    </source>
</evidence>
<feature type="transmembrane region" description="Helical" evidence="7">
    <location>
        <begin position="145"/>
        <end position="167"/>
    </location>
</feature>
<feature type="transmembrane region" description="Helical" evidence="7">
    <location>
        <begin position="63"/>
        <end position="80"/>
    </location>
</feature>
<keyword evidence="10" id="KW-1185">Reference proteome</keyword>
<dbReference type="CDD" id="cd17321">
    <property type="entry name" value="MFS_MMR_MDR_like"/>
    <property type="match status" value="1"/>
</dbReference>
<protein>
    <submittedName>
        <fullName evidence="9">Transporter</fullName>
    </submittedName>
</protein>
<dbReference type="Pfam" id="PF07690">
    <property type="entry name" value="MFS_1"/>
    <property type="match status" value="1"/>
</dbReference>
<dbReference type="PANTHER" id="PTHR42718">
    <property type="entry name" value="MAJOR FACILITATOR SUPERFAMILY MULTIDRUG TRANSPORTER MFSC"/>
    <property type="match status" value="1"/>
</dbReference>
<keyword evidence="5 7" id="KW-1133">Transmembrane helix</keyword>
<reference evidence="10" key="2">
    <citation type="submission" date="2015-09" db="EMBL/GenBank/DDBJ databases">
        <title>Cronobacter genome sequencing and assembly.</title>
        <authorList>
            <person name="Descombes P."/>
            <person name="Baert L."/>
            <person name="Ngom-Bru C."/>
            <person name="Barretto C."/>
        </authorList>
    </citation>
    <scope>NUCLEOTIDE SEQUENCE [LARGE SCALE GENOMIC DNA]</scope>
    <source>
        <strain evidence="10">LMG 26250</strain>
    </source>
</reference>
<dbReference type="SUPFAM" id="SSF103473">
    <property type="entry name" value="MFS general substrate transporter"/>
    <property type="match status" value="1"/>
</dbReference>
<feature type="transmembrane region" description="Helical" evidence="7">
    <location>
        <begin position="173"/>
        <end position="192"/>
    </location>
</feature>
<dbReference type="Gene3D" id="1.20.1720.10">
    <property type="entry name" value="Multidrug resistance protein D"/>
    <property type="match status" value="1"/>
</dbReference>
<evidence type="ECO:0000313" key="9">
    <source>
        <dbReference type="EMBL" id="ALB62584.1"/>
    </source>
</evidence>
<keyword evidence="2" id="KW-0813">Transport</keyword>
<gene>
    <name evidence="9" type="ORF">AFK62_08765</name>
</gene>
<dbReference type="RefSeq" id="WP_053531849.1">
    <property type="nucleotide sequence ID" value="NZ_CP012264.1"/>
</dbReference>
<dbReference type="PANTHER" id="PTHR42718:SF9">
    <property type="entry name" value="MAJOR FACILITATOR SUPERFAMILY MULTIDRUG TRANSPORTER MFSC"/>
    <property type="match status" value="1"/>
</dbReference>
<feature type="transmembrane region" description="Helical" evidence="7">
    <location>
        <begin position="300"/>
        <end position="321"/>
    </location>
</feature>
<keyword evidence="6 7" id="KW-0472">Membrane</keyword>
<evidence type="ECO:0000256" key="3">
    <source>
        <dbReference type="ARBA" id="ARBA00022475"/>
    </source>
</evidence>
<organism evidence="9 10">
    <name type="scientific">Cronobacter condimenti 1330</name>
    <dbReference type="NCBI Taxonomy" id="1073999"/>
    <lineage>
        <taxon>Bacteria</taxon>
        <taxon>Pseudomonadati</taxon>
        <taxon>Pseudomonadota</taxon>
        <taxon>Gammaproteobacteria</taxon>
        <taxon>Enterobacterales</taxon>
        <taxon>Enterobacteriaceae</taxon>
        <taxon>Cronobacter</taxon>
    </lineage>
</organism>
<evidence type="ECO:0000256" key="1">
    <source>
        <dbReference type="ARBA" id="ARBA00004141"/>
    </source>
</evidence>
<dbReference type="Gene3D" id="1.20.1250.20">
    <property type="entry name" value="MFS general substrate transporter like domains"/>
    <property type="match status" value="1"/>
</dbReference>
<dbReference type="PRINTS" id="PR01036">
    <property type="entry name" value="TCRTETB"/>
</dbReference>